<comment type="caution">
    <text evidence="2">The sequence shown here is derived from an EMBL/GenBank/DDBJ whole genome shotgun (WGS) entry which is preliminary data.</text>
</comment>
<reference evidence="2 3" key="1">
    <citation type="submission" date="2018-12" db="EMBL/GenBank/DDBJ databases">
        <title>Venturia inaequalis Genome Resource.</title>
        <authorList>
            <person name="Lichtner F.J."/>
        </authorList>
    </citation>
    <scope>NUCLEOTIDE SEQUENCE [LARGE SCALE GENOMIC DNA]</scope>
    <source>
        <strain evidence="2 3">120213</strain>
    </source>
</reference>
<evidence type="ECO:0000313" key="3">
    <source>
        <dbReference type="Proteomes" id="UP000447873"/>
    </source>
</evidence>
<dbReference type="OrthoDB" id="3936264at2759"/>
<sequence>MPRSFPLLRTQYAFRASSHCQPRLLHHHFTTSSPRRTSETPSSEEDYDYSWIQESELNLLREKRDLLPKPSVYMLFSQKLDEFEREMREKIKTNHLLTDTDLEIVHKLRAKLKIAEENNLKRAGLFNEIIREAHEEHIQIRAKLPKRKKPPKSQSIMAKKRR</sequence>
<name>A0A8H3YYB4_VENIN</name>
<proteinExistence type="predicted"/>
<feature type="compositionally biased region" description="Low complexity" evidence="1">
    <location>
        <begin position="30"/>
        <end position="41"/>
    </location>
</feature>
<feature type="region of interest" description="Disordered" evidence="1">
    <location>
        <begin position="141"/>
        <end position="162"/>
    </location>
</feature>
<evidence type="ECO:0000313" key="2">
    <source>
        <dbReference type="EMBL" id="KAE9976388.1"/>
    </source>
</evidence>
<organism evidence="2 3">
    <name type="scientific">Venturia inaequalis</name>
    <name type="common">Apple scab fungus</name>
    <dbReference type="NCBI Taxonomy" id="5025"/>
    <lineage>
        <taxon>Eukaryota</taxon>
        <taxon>Fungi</taxon>
        <taxon>Dikarya</taxon>
        <taxon>Ascomycota</taxon>
        <taxon>Pezizomycotina</taxon>
        <taxon>Dothideomycetes</taxon>
        <taxon>Pleosporomycetidae</taxon>
        <taxon>Venturiales</taxon>
        <taxon>Venturiaceae</taxon>
        <taxon>Venturia</taxon>
    </lineage>
</organism>
<protein>
    <submittedName>
        <fullName evidence="2">Uncharacterized protein</fullName>
    </submittedName>
</protein>
<feature type="region of interest" description="Disordered" evidence="1">
    <location>
        <begin position="25"/>
        <end position="45"/>
    </location>
</feature>
<gene>
    <name evidence="2" type="ORF">EG328_002657</name>
</gene>
<evidence type="ECO:0000256" key="1">
    <source>
        <dbReference type="SAM" id="MobiDB-lite"/>
    </source>
</evidence>
<accession>A0A8H3YYB4</accession>
<dbReference type="AlphaFoldDB" id="A0A8H3YYB4"/>
<dbReference type="EMBL" id="WNWS01000175">
    <property type="protein sequence ID" value="KAE9976388.1"/>
    <property type="molecule type" value="Genomic_DNA"/>
</dbReference>
<dbReference type="Proteomes" id="UP000447873">
    <property type="component" value="Unassembled WGS sequence"/>
</dbReference>